<evidence type="ECO:0000259" key="2">
    <source>
        <dbReference type="Pfam" id="PF03807"/>
    </source>
</evidence>
<evidence type="ECO:0000313" key="9">
    <source>
        <dbReference type="EMBL" id="MBM7409592.1"/>
    </source>
</evidence>
<dbReference type="PANTHER" id="PTHR14239:SF0">
    <property type="entry name" value="F420-DEPENDENT NADP REDUCTASE"/>
    <property type="match status" value="1"/>
</dbReference>
<dbReference type="InterPro" id="IPR051267">
    <property type="entry name" value="STEAP_metalloreductase"/>
</dbReference>
<reference evidence="3" key="2">
    <citation type="submission" date="2018-02" db="EMBL/GenBank/DDBJ databases">
        <title>Complete genome sequence of the Methanococcus maripaludis type strain JJ (DSM 2067), a model for selenoprotein synthesis in Archaea.</title>
        <authorList>
            <person name="Poehlein A."/>
            <person name="Heym D."/>
            <person name="Quitzke V."/>
            <person name="Fersch J."/>
            <person name="Daniel R."/>
            <person name="Rother M."/>
        </authorList>
    </citation>
    <scope>NUCLEOTIDE SEQUENCE [LARGE SCALE GENOMIC DNA]</scope>
    <source>
        <strain evidence="3">DSM 2067</strain>
    </source>
</reference>
<evidence type="ECO:0000313" key="16">
    <source>
        <dbReference type="Proteomes" id="UP000590564"/>
    </source>
</evidence>
<evidence type="ECO:0000313" key="10">
    <source>
        <dbReference type="EMBL" id="MBP2219656.1"/>
    </source>
</evidence>
<evidence type="ECO:0000313" key="7">
    <source>
        <dbReference type="EMBL" id="MBA2863177.1"/>
    </source>
</evidence>
<evidence type="ECO:0000313" key="3">
    <source>
        <dbReference type="EMBL" id="AVB76667.1"/>
    </source>
</evidence>
<dbReference type="RefSeq" id="WP_104838137.1">
    <property type="nucleotide sequence ID" value="NZ_CP026606.1"/>
</dbReference>
<dbReference type="EMBL" id="JACDUJ010000001">
    <property type="protein sequence ID" value="MBA2847450.1"/>
    <property type="molecule type" value="Genomic_DNA"/>
</dbReference>
<dbReference type="Proteomes" id="UP000567099">
    <property type="component" value="Unassembled WGS sequence"/>
</dbReference>
<evidence type="ECO:0000313" key="15">
    <source>
        <dbReference type="Proteomes" id="UP000571854"/>
    </source>
</evidence>
<protein>
    <submittedName>
        <fullName evidence="10">NADPH-dependent F420 reductase</fullName>
    </submittedName>
    <submittedName>
        <fullName evidence="3">Prephenate dehydrogenase</fullName>
    </submittedName>
</protein>
<keyword evidence="1" id="KW-0560">Oxidoreductase</keyword>
<evidence type="ECO:0000313" key="11">
    <source>
        <dbReference type="Proteomes" id="UP000239462"/>
    </source>
</evidence>
<dbReference type="Proteomes" id="UP000239462">
    <property type="component" value="Chromosome"/>
</dbReference>
<dbReference type="EMBL" id="JACDUO010000001">
    <property type="protein sequence ID" value="MBA2863177.1"/>
    <property type="molecule type" value="Genomic_DNA"/>
</dbReference>
<dbReference type="GO" id="GO:0070967">
    <property type="term" value="F:coenzyme F420 binding"/>
    <property type="evidence" value="ECO:0007669"/>
    <property type="project" value="InterPro"/>
</dbReference>
<evidence type="ECO:0000313" key="4">
    <source>
        <dbReference type="EMBL" id="MBA2839666.1"/>
    </source>
</evidence>
<accession>A0A2L1CBC7</accession>
<dbReference type="InterPro" id="IPR028939">
    <property type="entry name" value="P5C_Rdtase_cat_N"/>
</dbReference>
<evidence type="ECO:0000313" key="8">
    <source>
        <dbReference type="EMBL" id="MBB6496819.1"/>
    </source>
</evidence>
<evidence type="ECO:0000313" key="14">
    <source>
        <dbReference type="Proteomes" id="UP000567099"/>
    </source>
</evidence>
<organism evidence="3 11">
    <name type="scientific">Methanococcus maripaludis</name>
    <name type="common">Methanococcus deltae</name>
    <dbReference type="NCBI Taxonomy" id="39152"/>
    <lineage>
        <taxon>Archaea</taxon>
        <taxon>Methanobacteriati</taxon>
        <taxon>Methanobacteriota</taxon>
        <taxon>Methanomada group</taxon>
        <taxon>Methanococci</taxon>
        <taxon>Methanococcales</taxon>
        <taxon>Methanococcaceae</taxon>
        <taxon>Methanococcus</taxon>
    </lineage>
</organism>
<evidence type="ECO:0000313" key="13">
    <source>
        <dbReference type="Proteomes" id="UP000564425"/>
    </source>
</evidence>
<dbReference type="Proteomes" id="UP000590564">
    <property type="component" value="Unassembled WGS sequence"/>
</dbReference>
<dbReference type="Proteomes" id="UP000563838">
    <property type="component" value="Unassembled WGS sequence"/>
</dbReference>
<dbReference type="GeneID" id="36102373"/>
<dbReference type="EMBL" id="JAGINF010000003">
    <property type="protein sequence ID" value="MBP2219656.1"/>
    <property type="molecule type" value="Genomic_DNA"/>
</dbReference>
<dbReference type="GO" id="GO:0005886">
    <property type="term" value="C:plasma membrane"/>
    <property type="evidence" value="ECO:0007669"/>
    <property type="project" value="TreeGrafter"/>
</dbReference>
<dbReference type="Proteomes" id="UP000564425">
    <property type="component" value="Unassembled WGS sequence"/>
</dbReference>
<dbReference type="EMBL" id="JACDUI010000001">
    <property type="protein sequence ID" value="MBA2839666.1"/>
    <property type="molecule type" value="Genomic_DNA"/>
</dbReference>
<evidence type="ECO:0000313" key="5">
    <source>
        <dbReference type="EMBL" id="MBA2847450.1"/>
    </source>
</evidence>
<evidence type="ECO:0000313" key="12">
    <source>
        <dbReference type="Proteomes" id="UP000563838"/>
    </source>
</evidence>
<dbReference type="EMBL" id="JACHED010000001">
    <property type="protein sequence ID" value="MBB6496819.1"/>
    <property type="molecule type" value="Genomic_DNA"/>
</dbReference>
<sequence length="223" mass="23743">MKIAILGGTGDQGFGLALRFSKNHEILIGSRKAEKAIEASENALKIISDKGYSADIKGMTNLEASKLADVVIVSLPFEYTISTIKELKEALKGKIVVSIGVPLATAIGDKPTRVIACPQGSVAELIQEMLPESKVVSGFQNICSKCLEDLDCEVACDVLIAGNDNDAKKVIVELASEIPGVRGIDAGKLEISKFIEQITPLLIQLNIKYKLKGAGIHITGLNL</sequence>
<evidence type="ECO:0000313" key="6">
    <source>
        <dbReference type="EMBL" id="MBA2850045.1"/>
    </source>
</evidence>
<dbReference type="Gene3D" id="3.40.50.720">
    <property type="entry name" value="NAD(P)-binding Rossmann-like Domain"/>
    <property type="match status" value="1"/>
</dbReference>
<gene>
    <name evidence="9" type="ORF">HNP85_001264</name>
    <name evidence="6" type="ORF">HNP86_000176</name>
    <name evidence="4" type="ORF">HNP87_000178</name>
    <name evidence="5" type="ORF">HNP88_001634</name>
    <name evidence="7" type="ORF">HNP94_000177</name>
    <name evidence="8" type="ORF">HNP96_000840</name>
    <name evidence="10" type="ORF">J2745_001149</name>
    <name evidence="3" type="ORF">MMJJ_12870</name>
</gene>
<dbReference type="EMBL" id="JAFBBC010000001">
    <property type="protein sequence ID" value="MBM7409592.1"/>
    <property type="molecule type" value="Genomic_DNA"/>
</dbReference>
<dbReference type="GO" id="GO:0016651">
    <property type="term" value="F:oxidoreductase activity, acting on NAD(P)H"/>
    <property type="evidence" value="ECO:0007669"/>
    <property type="project" value="InterPro"/>
</dbReference>
<dbReference type="Proteomes" id="UP000742560">
    <property type="component" value="Unassembled WGS sequence"/>
</dbReference>
<dbReference type="EMBL" id="CP026606">
    <property type="protein sequence ID" value="AVB76667.1"/>
    <property type="molecule type" value="Genomic_DNA"/>
</dbReference>
<dbReference type="InterPro" id="IPR010185">
    <property type="entry name" value="NpdG"/>
</dbReference>
<dbReference type="KEGG" id="mmad:MMJJ_12870"/>
<dbReference type="GO" id="GO:0015677">
    <property type="term" value="P:copper ion import"/>
    <property type="evidence" value="ECO:0007669"/>
    <property type="project" value="TreeGrafter"/>
</dbReference>
<reference evidence="10" key="4">
    <citation type="submission" date="2021-03" db="EMBL/GenBank/DDBJ databases">
        <title>Genomic Encyclopedia of Type Strains, Phase IV (KMG-IV): sequencing the most valuable type-strain genomes for metagenomic binning, comparative biology and taxonomic classification.</title>
        <authorList>
            <person name="Goeker M."/>
        </authorList>
    </citation>
    <scope>NUCLEOTIDE SEQUENCE</scope>
    <source>
        <strain evidence="10">DSM 2771</strain>
    </source>
</reference>
<dbReference type="SUPFAM" id="SSF51735">
    <property type="entry name" value="NAD(P)-binding Rossmann-fold domains"/>
    <property type="match status" value="1"/>
</dbReference>
<reference evidence="9" key="3">
    <citation type="submission" date="2021-01" db="EMBL/GenBank/DDBJ databases">
        <title>Genomic Encyclopedia of Type Strains, Phase IV (KMG-V): Genome sequencing to study the core and pangenomes of soil and plant-associated prokaryotes.</title>
        <authorList>
            <person name="Whitman W."/>
        </authorList>
    </citation>
    <scope>NUCLEOTIDE SEQUENCE</scope>
    <source>
        <strain evidence="6 13">A1</strain>
        <strain evidence="4 12">A4</strain>
        <strain evidence="5 15">A5</strain>
        <strain evidence="7 14">C13</strain>
        <strain evidence="8 16">D1</strain>
        <strain evidence="9">RC</strain>
    </source>
</reference>
<dbReference type="NCBIfam" id="TIGR01915">
    <property type="entry name" value="npdG"/>
    <property type="match status" value="1"/>
</dbReference>
<dbReference type="AlphaFoldDB" id="A0A2L1CBC7"/>
<dbReference type="GO" id="GO:0050661">
    <property type="term" value="F:NADP binding"/>
    <property type="evidence" value="ECO:0007669"/>
    <property type="project" value="InterPro"/>
</dbReference>
<dbReference type="EMBL" id="JACDUH010000001">
    <property type="protein sequence ID" value="MBA2850045.1"/>
    <property type="molecule type" value="Genomic_DNA"/>
</dbReference>
<dbReference type="Proteomes" id="UP000571854">
    <property type="component" value="Unassembled WGS sequence"/>
</dbReference>
<reference evidence="11" key="1">
    <citation type="journal article" date="2018" name="Genome Announc.">
        <title>Complete Genome Sequence of the Methanococcus maripaludis Type Strain JJ (DSM 2067), a Model for Selenoprotein Synthesis in Archaea.</title>
        <authorList>
            <person name="Poehlein A."/>
            <person name="Heym D."/>
            <person name="Quitzke V."/>
            <person name="Fersch J."/>
            <person name="Daniel R."/>
            <person name="Rother M."/>
        </authorList>
    </citation>
    <scope>NUCLEOTIDE SEQUENCE [LARGE SCALE GENOMIC DNA]</scope>
    <source>
        <strain evidence="11">DSM 2067</strain>
    </source>
</reference>
<feature type="domain" description="Pyrroline-5-carboxylate reductase catalytic N-terminal" evidence="2">
    <location>
        <begin position="2"/>
        <end position="101"/>
    </location>
</feature>
<dbReference type="GO" id="GO:0008823">
    <property type="term" value="F:cupric reductase (NADH) activity"/>
    <property type="evidence" value="ECO:0007669"/>
    <property type="project" value="TreeGrafter"/>
</dbReference>
<dbReference type="GO" id="GO:0006740">
    <property type="term" value="P:NADPH regeneration"/>
    <property type="evidence" value="ECO:0007669"/>
    <property type="project" value="InterPro"/>
</dbReference>
<proteinExistence type="predicted"/>
<dbReference type="Proteomes" id="UP000722095">
    <property type="component" value="Unassembled WGS sequence"/>
</dbReference>
<evidence type="ECO:0000256" key="1">
    <source>
        <dbReference type="ARBA" id="ARBA00023002"/>
    </source>
</evidence>
<dbReference type="InterPro" id="IPR036291">
    <property type="entry name" value="NAD(P)-bd_dom_sf"/>
</dbReference>
<dbReference type="Pfam" id="PF03807">
    <property type="entry name" value="F420_oxidored"/>
    <property type="match status" value="1"/>
</dbReference>
<dbReference type="GO" id="GO:0052851">
    <property type="term" value="F:ferric-chelate reductase (NADPH) activity"/>
    <property type="evidence" value="ECO:0007669"/>
    <property type="project" value="TreeGrafter"/>
</dbReference>
<dbReference type="PANTHER" id="PTHR14239">
    <property type="entry name" value="DUDULIN-RELATED"/>
    <property type="match status" value="1"/>
</dbReference>
<name>A0A2L1CBC7_METMI</name>